<keyword evidence="3" id="KW-1185">Reference proteome</keyword>
<reference evidence="3" key="1">
    <citation type="submission" date="2020-12" db="EMBL/GenBank/DDBJ databases">
        <title>Hymenobacter sp.</title>
        <authorList>
            <person name="Kim M.K."/>
        </authorList>
    </citation>
    <scope>NUCLEOTIDE SEQUENCE [LARGE SCALE GENOMIC DNA]</scope>
    <source>
        <strain evidence="3">BT553</strain>
    </source>
</reference>
<keyword evidence="1" id="KW-1133">Transmembrane helix</keyword>
<dbReference type="EMBL" id="JAELXS010000004">
    <property type="protein sequence ID" value="MBJ6121871.1"/>
    <property type="molecule type" value="Genomic_DNA"/>
</dbReference>
<evidence type="ECO:0008006" key="4">
    <source>
        <dbReference type="Google" id="ProtNLM"/>
    </source>
</evidence>
<sequence>MPDPIDHAATLCAALPPVPLDGLESRVFAAIEDRAREATAARRAGLWSVAAALAIGLTGGGLAAREMAGGAMAARAASPIGIDAMLAPSTLLLGR</sequence>
<protein>
    <recommendedName>
        <fullName evidence="4">Dihydroorotate dehydrogenase</fullName>
    </recommendedName>
</protein>
<keyword evidence="1" id="KW-0472">Membrane</keyword>
<gene>
    <name evidence="2" type="ORF">JAO74_08715</name>
</gene>
<name>A0ABS0XPA0_9SPHN</name>
<dbReference type="RefSeq" id="WP_199037070.1">
    <property type="nucleotide sequence ID" value="NZ_JAELXS010000004.1"/>
</dbReference>
<proteinExistence type="predicted"/>
<evidence type="ECO:0000256" key="1">
    <source>
        <dbReference type="SAM" id="Phobius"/>
    </source>
</evidence>
<feature type="transmembrane region" description="Helical" evidence="1">
    <location>
        <begin position="44"/>
        <end position="64"/>
    </location>
</feature>
<evidence type="ECO:0000313" key="3">
    <source>
        <dbReference type="Proteomes" id="UP000640426"/>
    </source>
</evidence>
<evidence type="ECO:0000313" key="2">
    <source>
        <dbReference type="EMBL" id="MBJ6121871.1"/>
    </source>
</evidence>
<comment type="caution">
    <text evidence="2">The sequence shown here is derived from an EMBL/GenBank/DDBJ whole genome shotgun (WGS) entry which is preliminary data.</text>
</comment>
<dbReference type="Proteomes" id="UP000640426">
    <property type="component" value="Unassembled WGS sequence"/>
</dbReference>
<organism evidence="2 3">
    <name type="scientific">Sphingomonas mollis</name>
    <dbReference type="NCBI Taxonomy" id="2795726"/>
    <lineage>
        <taxon>Bacteria</taxon>
        <taxon>Pseudomonadati</taxon>
        <taxon>Pseudomonadota</taxon>
        <taxon>Alphaproteobacteria</taxon>
        <taxon>Sphingomonadales</taxon>
        <taxon>Sphingomonadaceae</taxon>
        <taxon>Sphingomonas</taxon>
    </lineage>
</organism>
<accession>A0ABS0XPA0</accession>
<keyword evidence="1" id="KW-0812">Transmembrane</keyword>